<keyword evidence="4 5" id="KW-0472">Membrane</keyword>
<evidence type="ECO:0000313" key="7">
    <source>
        <dbReference type="EMBL" id="KIJ26432.1"/>
    </source>
</evidence>
<dbReference type="HOGENOM" id="CLU_1939473_0_0_1"/>
<keyword evidence="6" id="KW-0732">Signal</keyword>
<dbReference type="EMBL" id="KN837369">
    <property type="protein sequence ID" value="KIJ26432.1"/>
    <property type="molecule type" value="Genomic_DNA"/>
</dbReference>
<evidence type="ECO:0000256" key="4">
    <source>
        <dbReference type="ARBA" id="ARBA00023136"/>
    </source>
</evidence>
<dbReference type="GO" id="GO:0016765">
    <property type="term" value="F:transferase activity, transferring alkyl or aryl (other than methyl) groups"/>
    <property type="evidence" value="ECO:0007669"/>
    <property type="project" value="InterPro"/>
</dbReference>
<evidence type="ECO:0000256" key="1">
    <source>
        <dbReference type="ARBA" id="ARBA00004141"/>
    </source>
</evidence>
<keyword evidence="2 5" id="KW-0812">Transmembrane</keyword>
<dbReference type="Pfam" id="PF01040">
    <property type="entry name" value="UbiA"/>
    <property type="match status" value="1"/>
</dbReference>
<feature type="transmembrane region" description="Helical" evidence="5">
    <location>
        <begin position="60"/>
        <end position="84"/>
    </location>
</feature>
<protein>
    <submittedName>
        <fullName evidence="7">Uncharacterized protein</fullName>
    </submittedName>
</protein>
<comment type="subcellular location">
    <subcellularLocation>
        <location evidence="1">Membrane</location>
        <topology evidence="1">Multi-pass membrane protein</topology>
    </subcellularLocation>
</comment>
<dbReference type="AlphaFoldDB" id="A0A0C9UBH9"/>
<dbReference type="GO" id="GO:0016020">
    <property type="term" value="C:membrane"/>
    <property type="evidence" value="ECO:0007669"/>
    <property type="project" value="UniProtKB-SubCell"/>
</dbReference>
<evidence type="ECO:0000256" key="3">
    <source>
        <dbReference type="ARBA" id="ARBA00022989"/>
    </source>
</evidence>
<feature type="transmembrane region" description="Helical" evidence="5">
    <location>
        <begin position="96"/>
        <end position="117"/>
    </location>
</feature>
<reference evidence="7 8" key="1">
    <citation type="submission" date="2014-06" db="EMBL/GenBank/DDBJ databases">
        <title>Evolutionary Origins and Diversification of the Mycorrhizal Mutualists.</title>
        <authorList>
            <consortium name="DOE Joint Genome Institute"/>
            <consortium name="Mycorrhizal Genomics Consortium"/>
            <person name="Kohler A."/>
            <person name="Kuo A."/>
            <person name="Nagy L.G."/>
            <person name="Floudas D."/>
            <person name="Copeland A."/>
            <person name="Barry K.W."/>
            <person name="Cichocki N."/>
            <person name="Veneault-Fourrey C."/>
            <person name="LaButti K."/>
            <person name="Lindquist E.A."/>
            <person name="Lipzen A."/>
            <person name="Lundell T."/>
            <person name="Morin E."/>
            <person name="Murat C."/>
            <person name="Riley R."/>
            <person name="Ohm R."/>
            <person name="Sun H."/>
            <person name="Tunlid A."/>
            <person name="Henrissat B."/>
            <person name="Grigoriev I.V."/>
            <person name="Hibbett D.S."/>
            <person name="Martin F."/>
        </authorList>
    </citation>
    <scope>NUCLEOTIDE SEQUENCE [LARGE SCALE GENOMIC DNA]</scope>
    <source>
        <strain evidence="7 8">SS14</strain>
    </source>
</reference>
<accession>A0A0C9UBH9</accession>
<dbReference type="Proteomes" id="UP000054279">
    <property type="component" value="Unassembled WGS sequence"/>
</dbReference>
<name>A0A0C9UBH9_SPHS4</name>
<organism evidence="7 8">
    <name type="scientific">Sphaerobolus stellatus (strain SS14)</name>
    <dbReference type="NCBI Taxonomy" id="990650"/>
    <lineage>
        <taxon>Eukaryota</taxon>
        <taxon>Fungi</taxon>
        <taxon>Dikarya</taxon>
        <taxon>Basidiomycota</taxon>
        <taxon>Agaricomycotina</taxon>
        <taxon>Agaricomycetes</taxon>
        <taxon>Phallomycetidae</taxon>
        <taxon>Geastrales</taxon>
        <taxon>Sphaerobolaceae</taxon>
        <taxon>Sphaerobolus</taxon>
    </lineage>
</organism>
<evidence type="ECO:0000256" key="5">
    <source>
        <dbReference type="SAM" id="Phobius"/>
    </source>
</evidence>
<dbReference type="OrthoDB" id="434972at2759"/>
<evidence type="ECO:0000313" key="8">
    <source>
        <dbReference type="Proteomes" id="UP000054279"/>
    </source>
</evidence>
<keyword evidence="8" id="KW-1185">Reference proteome</keyword>
<feature type="chain" id="PRO_5002204685" evidence="6">
    <location>
        <begin position="19"/>
        <end position="130"/>
    </location>
</feature>
<dbReference type="InterPro" id="IPR000537">
    <property type="entry name" value="UbiA_prenyltransferase"/>
</dbReference>
<sequence length="130" mass="14636">MHFALIISALIVFTTVHAADFRDEKGDRLEGKITLPIAFPEASRTCMLILLFCWSIFLSIFWNAGTIIFIMLSGLGAIVGVRFFTQRKADADRRSYLLYNIWLSLAHICLGAGQFQASLIPFLSHPMLQL</sequence>
<feature type="signal peptide" evidence="6">
    <location>
        <begin position="1"/>
        <end position="18"/>
    </location>
</feature>
<proteinExistence type="predicted"/>
<gene>
    <name evidence="7" type="ORF">M422DRAFT_272480</name>
</gene>
<keyword evidence="3 5" id="KW-1133">Transmembrane helix</keyword>
<evidence type="ECO:0000256" key="6">
    <source>
        <dbReference type="SAM" id="SignalP"/>
    </source>
</evidence>
<evidence type="ECO:0000256" key="2">
    <source>
        <dbReference type="ARBA" id="ARBA00022692"/>
    </source>
</evidence>